<dbReference type="GO" id="GO:0017056">
    <property type="term" value="F:structural constituent of nuclear pore"/>
    <property type="evidence" value="ECO:0007669"/>
    <property type="project" value="TreeGrafter"/>
</dbReference>
<proteinExistence type="inferred from homology"/>
<dbReference type="InterPro" id="IPR021827">
    <property type="entry name" value="Nup186/Nup192/Nup205"/>
</dbReference>
<dbReference type="CDD" id="cd00590">
    <property type="entry name" value="RRM_SF"/>
    <property type="match status" value="2"/>
</dbReference>
<dbReference type="SUPFAM" id="SSF54928">
    <property type="entry name" value="RNA-binding domain, RBD"/>
    <property type="match status" value="2"/>
</dbReference>
<dbReference type="GO" id="GO:0003723">
    <property type="term" value="F:RNA binding"/>
    <property type="evidence" value="ECO:0007669"/>
    <property type="project" value="UniProtKB-UniRule"/>
</dbReference>
<feature type="region of interest" description="Disordered" evidence="6">
    <location>
        <begin position="1819"/>
        <end position="1847"/>
    </location>
</feature>
<comment type="similarity">
    <text evidence="2">Belongs to the NUP186/NUP192/NUP205 family.</text>
</comment>
<reference evidence="9" key="2">
    <citation type="submission" date="2015-01" db="EMBL/GenBank/DDBJ databases">
        <title>Evolutionary Origins and Diversification of the Mycorrhizal Mutualists.</title>
        <authorList>
            <consortium name="DOE Joint Genome Institute"/>
            <consortium name="Mycorrhizal Genomics Consortium"/>
            <person name="Kohler A."/>
            <person name="Kuo A."/>
            <person name="Nagy L.G."/>
            <person name="Floudas D."/>
            <person name="Copeland A."/>
            <person name="Barry K.W."/>
            <person name="Cichocki N."/>
            <person name="Veneault-Fourrey C."/>
            <person name="LaButti K."/>
            <person name="Lindquist E.A."/>
            <person name="Lipzen A."/>
            <person name="Lundell T."/>
            <person name="Morin E."/>
            <person name="Murat C."/>
            <person name="Riley R."/>
            <person name="Ohm R."/>
            <person name="Sun H."/>
            <person name="Tunlid A."/>
            <person name="Henrissat B."/>
            <person name="Grigoriev I.V."/>
            <person name="Hibbett D.S."/>
            <person name="Martin F."/>
        </authorList>
    </citation>
    <scope>NUCLEOTIDE SEQUENCE [LARGE SCALE GENOMIC DNA]</scope>
    <source>
        <strain evidence="9">MUT 4182</strain>
    </source>
</reference>
<dbReference type="EMBL" id="KN823076">
    <property type="protein sequence ID" value="KIO23776.1"/>
    <property type="molecule type" value="Genomic_DNA"/>
</dbReference>
<evidence type="ECO:0000256" key="6">
    <source>
        <dbReference type="SAM" id="MobiDB-lite"/>
    </source>
</evidence>
<reference evidence="8 9" key="1">
    <citation type="submission" date="2014-04" db="EMBL/GenBank/DDBJ databases">
        <authorList>
            <consortium name="DOE Joint Genome Institute"/>
            <person name="Kuo A."/>
            <person name="Girlanda M."/>
            <person name="Perotto S."/>
            <person name="Kohler A."/>
            <person name="Nagy L.G."/>
            <person name="Floudas D."/>
            <person name="Copeland A."/>
            <person name="Barry K.W."/>
            <person name="Cichocki N."/>
            <person name="Veneault-Fourrey C."/>
            <person name="LaButti K."/>
            <person name="Lindquist E.A."/>
            <person name="Lipzen A."/>
            <person name="Lundell T."/>
            <person name="Morin E."/>
            <person name="Murat C."/>
            <person name="Sun H."/>
            <person name="Tunlid A."/>
            <person name="Henrissat B."/>
            <person name="Grigoriev I.V."/>
            <person name="Hibbett D.S."/>
            <person name="Martin F."/>
            <person name="Nordberg H.P."/>
            <person name="Cantor M.N."/>
            <person name="Hua S.X."/>
        </authorList>
    </citation>
    <scope>NUCLEOTIDE SEQUENCE [LARGE SCALE GENOMIC DNA]</scope>
    <source>
        <strain evidence="8 9">MUT 4182</strain>
    </source>
</reference>
<keyword evidence="4" id="KW-0539">Nucleus</keyword>
<dbReference type="OrthoDB" id="2019644at2759"/>
<dbReference type="HOGENOM" id="CLU_230924_0_0_1"/>
<evidence type="ECO:0000256" key="4">
    <source>
        <dbReference type="ARBA" id="ARBA00023242"/>
    </source>
</evidence>
<dbReference type="InterPro" id="IPR000504">
    <property type="entry name" value="RRM_dom"/>
</dbReference>
<protein>
    <recommendedName>
        <fullName evidence="7">RRM domain-containing protein</fullName>
    </recommendedName>
</protein>
<dbReference type="GO" id="GO:0006999">
    <property type="term" value="P:nuclear pore organization"/>
    <property type="evidence" value="ECO:0007669"/>
    <property type="project" value="TreeGrafter"/>
</dbReference>
<sequence>MEADFRPYFLLQLDVLVQSVISRMSPTLRRLRTKEDDVEYAASRAMRLSMNTSTLDAAHRRNDTEALFRLIAVIFAERELDAGLKYWRSESDPDDQLPVFLQWAAEVKRPELTVALYEMLASLARGPECAMEAFNFLARGGNQYSGHTQAQGSCSWSTLFNALQSTADHLAKTKPVAVQVPFGRRAGTVGTISPQEVDLFRSFLRLLRNVVRYSAPAREVIRDHQSFNAIQTLFEIVRFTVPLELKAALYQTLAAFAERDGKPKGAEAVRNMWSILERTEVVRDADGSGFNPASYELEQAESPFKQYPATVALVELFNALIYAPTQVPLNQYSVASDTQTVPDMLGQNRRVPGLGPYVDFVVNDVLLKWESRGFQFNDQKYRMLDASIQFVEKCLASYDLGSLRTMDLSPAGLSSVAAGGAMNPFTPLLTHPGFDILCRLLVGQSPLRQHLFNIMRDGYDAIEKNVAKSHYLNRAVRRVLHIIRRVLELEVHFLGTLLPALSSNPAVAGVFGSRIPRNIAPLEEYLLLTPDLVPQIAMYINRQEDQATMLLAVDIISLISDSSAFNVIDSAVPGFGRRINRLVAILYRHESTPSIIEGFVRLLELDPDITSADTDDSIPETLPEEDATADLSNALRSSVMSLLLRNTLPGRPAPNLAHLLLGFPLRVSPSEMTIQDPEALGSSRSCLHTILDLVNVGVPRLTNPSQRADEQVENGLPPLFERNPVFAEQCYRLIYQLSVHDFTCTPTVRYLRTREDFFARHLAALPAKASLPQAISETSGGVAVYGDQSKIPSTSKALAAFLRLRAALLECVALELHVLRETKQPQRMTRLLQLLFDTTNYVPFKPSQSALDSVMGGLPAPAQPLIRILEIFESLDFEWVDSIVRQPVELMIYQDANFDGCLDVDEDGCLVYSVPLVVALINKVKRQTQKLATTMSEQQQLRLKAETRYVLESCMVENHRREIEYAREVSFVAWRHVLDIALHECFDVLPHGQREHLILDILQALPAYLARANVSAATAMLLAEVVLSLSTKLREDRHRQLVLQSTVDDSFAASLPVERIHAIFRSIVNSALRSGTSERFRGNLYAAMTNFIHLVTADAGATESSTTPGSTINKTISLLVDDSRRDINSLALSTGRQTVVKRTALESGTLSIVNMFVDRIVPLACRDAADGSEVWKTVSFTFLDALVQLSRTEKAHRVLNVMAREGFLKNFVHSLKSSDADLQTVLKPEPEHLNPLYVYEAKMALLVRVAQTRQGSERLLDARIFGLLAHCEFLEARPQNDHAFLDFDSFLPTAVQRYHQIIIPTLQLVVSILSAAGQAPTVLKQALDFVLTQRKTILALLTDHWDSLTLSRLKDLQLVVALCSFVLPAVDDLLSPTGFGAIHTALLALSARCMSPRRWRDSVVAASDVESDEAQTPARGYGKDRRDSVWSEKVDRAAAGLQKWLAVYSMNVTELKGDFKPVIAPVIMTNAVEAGNTASHIRSPQPSLSDAISALSSVVDKFVEVQERTQIVSSKLDSPNQIGAEEIDEITETSFAEFMEELDMNQRRVLALRELHDAWERGQREAFDLLHWLEVLLLLLWRHLDYFISNDRDQQSSGLGLGRSLNFSRSALQLGQGASLRDQVRKELQPILNQLDELALQQDVLGAESSSRKMYLQLITIPQRRETVRRTEELRLNKELNVHKSTKSAHNQRYSKTIMKTGFHVLRLKFPRTSRTFRTDSRPTHGASTDHEFLRPARGRQGLFVGNINPTTNYVLLRETFKSLPAFAGFRMTRHPTAPVGFIQFKNVKSAVSAYQRLKHTTLVVEGRQLDIRYASPRKVHPDSQPLVNCDPGDEESPSSRPNAQAFGPTKTLLIRPKNMQVRLRKEYLKTVLEKLPGFRAVRFRSKILPLCFADFDSVKDATQAMKTIQTSHKLDNAVVQYAPSKIEREPTDHVLFRVSSSTFDGDAFKEALSSLPGLSGLRSHATHNETLDNRWVATFDSIEAARNALDLIAANPKVWRSTEASFFVDQGNHRTKGAQPQPDPSKALYVSNIAQETSMRNLKEYFSQFEGFRNLVLARLSWTRDDADLPEHRVRHPHAGWAIANFDTVANAQKALDATNGQRYSGSSLKVSFKTESSTSASKDEKSPPVVTNVLFCRELFGATPEELQEAFEKYEGFQRAQLYPDGKDGFMPYAKVTFDSSGSAVKVLEALNSQPIKIGQNDLPIVVEPLRLRKGKKHWKWTRPMR</sequence>
<evidence type="ECO:0000313" key="9">
    <source>
        <dbReference type="Proteomes" id="UP000054248"/>
    </source>
</evidence>
<dbReference type="Gene3D" id="3.30.70.330">
    <property type="match status" value="3"/>
</dbReference>
<dbReference type="PANTHER" id="PTHR31344:SF0">
    <property type="entry name" value="NUCLEAR PORE COMPLEX PROTEIN NUP205"/>
    <property type="match status" value="1"/>
</dbReference>
<keyword evidence="5" id="KW-0694">RNA-binding</keyword>
<dbReference type="PANTHER" id="PTHR31344">
    <property type="entry name" value="NUCLEAR PORE COMPLEX PROTEIN NUP205"/>
    <property type="match status" value="1"/>
</dbReference>
<dbReference type="Pfam" id="PF00076">
    <property type="entry name" value="RRM_1"/>
    <property type="match status" value="3"/>
</dbReference>
<feature type="domain" description="RRM" evidence="7">
    <location>
        <begin position="1741"/>
        <end position="1817"/>
    </location>
</feature>
<evidence type="ECO:0000313" key="8">
    <source>
        <dbReference type="EMBL" id="KIO23776.1"/>
    </source>
</evidence>
<gene>
    <name evidence="8" type="ORF">M407DRAFT_26775</name>
</gene>
<dbReference type="SMART" id="SM00360">
    <property type="entry name" value="RRM"/>
    <property type="match status" value="3"/>
</dbReference>
<evidence type="ECO:0000256" key="1">
    <source>
        <dbReference type="ARBA" id="ARBA00004123"/>
    </source>
</evidence>
<evidence type="ECO:0000256" key="5">
    <source>
        <dbReference type="PROSITE-ProRule" id="PRU00176"/>
    </source>
</evidence>
<dbReference type="InterPro" id="IPR012677">
    <property type="entry name" value="Nucleotide-bd_a/b_plait_sf"/>
</dbReference>
<evidence type="ECO:0000256" key="3">
    <source>
        <dbReference type="ARBA" id="ARBA00022448"/>
    </source>
</evidence>
<accession>A0A0C3QDP5</accession>
<dbReference type="Pfam" id="PF11894">
    <property type="entry name" value="Nup192"/>
    <property type="match status" value="1"/>
</dbReference>
<evidence type="ECO:0000259" key="7">
    <source>
        <dbReference type="PROSITE" id="PS50102"/>
    </source>
</evidence>
<organism evidence="8 9">
    <name type="scientific">Tulasnella calospora MUT 4182</name>
    <dbReference type="NCBI Taxonomy" id="1051891"/>
    <lineage>
        <taxon>Eukaryota</taxon>
        <taxon>Fungi</taxon>
        <taxon>Dikarya</taxon>
        <taxon>Basidiomycota</taxon>
        <taxon>Agaricomycotina</taxon>
        <taxon>Agaricomycetes</taxon>
        <taxon>Cantharellales</taxon>
        <taxon>Tulasnellaceae</taxon>
        <taxon>Tulasnella</taxon>
    </lineage>
</organism>
<name>A0A0C3QDP5_9AGAM</name>
<dbReference type="STRING" id="1051891.A0A0C3QDP5"/>
<dbReference type="Proteomes" id="UP000054248">
    <property type="component" value="Unassembled WGS sequence"/>
</dbReference>
<keyword evidence="9" id="KW-1185">Reference proteome</keyword>
<comment type="subcellular location">
    <subcellularLocation>
        <location evidence="1">Nucleus</location>
    </subcellularLocation>
</comment>
<dbReference type="InterPro" id="IPR035979">
    <property type="entry name" value="RBD_domain_sf"/>
</dbReference>
<dbReference type="GO" id="GO:0044611">
    <property type="term" value="C:nuclear pore inner ring"/>
    <property type="evidence" value="ECO:0007669"/>
    <property type="project" value="TreeGrafter"/>
</dbReference>
<dbReference type="PROSITE" id="PS50102">
    <property type="entry name" value="RRM"/>
    <property type="match status" value="3"/>
</dbReference>
<evidence type="ECO:0000256" key="2">
    <source>
        <dbReference type="ARBA" id="ARBA00005892"/>
    </source>
</evidence>
<feature type="domain" description="RRM" evidence="7">
    <location>
        <begin position="2134"/>
        <end position="2214"/>
    </location>
</feature>
<feature type="domain" description="RRM" evidence="7">
    <location>
        <begin position="2027"/>
        <end position="2117"/>
    </location>
</feature>
<keyword evidence="3" id="KW-0813">Transport</keyword>